<dbReference type="EMBL" id="JMSN01000091">
    <property type="protein sequence ID" value="KDN40440.1"/>
    <property type="molecule type" value="Genomic_DNA"/>
</dbReference>
<name>A0A066VPE9_TILAU</name>
<protein>
    <submittedName>
        <fullName evidence="1">Uncharacterized protein</fullName>
    </submittedName>
</protein>
<dbReference type="Proteomes" id="UP000027361">
    <property type="component" value="Unassembled WGS sequence"/>
</dbReference>
<comment type="caution">
    <text evidence="1">The sequence shown here is derived from an EMBL/GenBank/DDBJ whole genome shotgun (WGS) entry which is preliminary data.</text>
</comment>
<dbReference type="RefSeq" id="XP_013241397.1">
    <property type="nucleotide sequence ID" value="XM_013385943.1"/>
</dbReference>
<organism evidence="1 2">
    <name type="scientific">Tilletiaria anomala (strain ATCC 24038 / CBS 436.72 / UBC 951)</name>
    <dbReference type="NCBI Taxonomy" id="1037660"/>
    <lineage>
        <taxon>Eukaryota</taxon>
        <taxon>Fungi</taxon>
        <taxon>Dikarya</taxon>
        <taxon>Basidiomycota</taxon>
        <taxon>Ustilaginomycotina</taxon>
        <taxon>Exobasidiomycetes</taxon>
        <taxon>Georgefischeriales</taxon>
        <taxon>Tilletiariaceae</taxon>
        <taxon>Tilletiaria</taxon>
    </lineage>
</organism>
<gene>
    <name evidence="1" type="ORF">K437DRAFT_189649</name>
</gene>
<sequence length="241" mass="25869">MVPGAHSAFRPWLFRFFFEARYCLDHFSTVAPPYHLPYVGGLRSTDACSSDLSAAFDDHKDEAGVTRMVVHFAGDIGFRLLKHLTTEAEKSCDVIAKVHPFAVNLPCALCCQPENNPTAVLAGLVPALSGLLGTVSWFALLMGSTLPGARWRASMLAHDAKDGTLDDALAPLALDAAPSVPSEEATSLSFLCDSKEVTRKALGVTSKASDRAILTGMQRLAYGAGRHIERCAGFGWHCICC</sequence>
<dbReference type="HOGENOM" id="CLU_1152432_0_0_1"/>
<keyword evidence="2" id="KW-1185">Reference proteome</keyword>
<dbReference type="InParanoid" id="A0A066VPE9"/>
<proteinExistence type="predicted"/>
<evidence type="ECO:0000313" key="1">
    <source>
        <dbReference type="EMBL" id="KDN40440.1"/>
    </source>
</evidence>
<evidence type="ECO:0000313" key="2">
    <source>
        <dbReference type="Proteomes" id="UP000027361"/>
    </source>
</evidence>
<accession>A0A066VPE9</accession>
<dbReference type="AlphaFoldDB" id="A0A066VPE9"/>
<reference evidence="1 2" key="1">
    <citation type="submission" date="2014-05" db="EMBL/GenBank/DDBJ databases">
        <title>Draft genome sequence of a rare smut relative, Tilletiaria anomala UBC 951.</title>
        <authorList>
            <consortium name="DOE Joint Genome Institute"/>
            <person name="Toome M."/>
            <person name="Kuo A."/>
            <person name="Henrissat B."/>
            <person name="Lipzen A."/>
            <person name="Tritt A."/>
            <person name="Yoshinaga Y."/>
            <person name="Zane M."/>
            <person name="Barry K."/>
            <person name="Grigoriev I.V."/>
            <person name="Spatafora J.W."/>
            <person name="Aimea M.C."/>
        </authorList>
    </citation>
    <scope>NUCLEOTIDE SEQUENCE [LARGE SCALE GENOMIC DNA]</scope>
    <source>
        <strain evidence="1 2">UBC 951</strain>
    </source>
</reference>
<dbReference type="GeneID" id="25261969"/>